<evidence type="ECO:0000256" key="1">
    <source>
        <dbReference type="ARBA" id="ARBA00005445"/>
    </source>
</evidence>
<comment type="similarity">
    <text evidence="1">Belongs to the ice-binding protein family.</text>
</comment>
<dbReference type="PROSITE" id="PS51208">
    <property type="entry name" value="AUTOTRANSPORTER"/>
    <property type="match status" value="1"/>
</dbReference>
<sequence>MRTNGHRFSFAPASVRASSEKPSGVRGAVAVLGLMGATLTSPSHAQQAPSLGTAASFAVLAGSTVTNTGSTVINGNVGVSPGSAVTGFPPGIVNGVISAADAVAAQAQIDNITAYNVLAGRPVSTNLTGQDLGGKTLIAGVYGFNTSAQLTGTLTLNGQGNPNSVFIINTGSTLTTASGSSISLINGAQGGNVFFRVGSSATLGTSTSFVGDILALTSITLNTNATIKCGDALAQNGAVTLDTNTITTCTTTTASASSALTSSATSNQRAVANSIDTFIRSGGTLPPAFFGLLSFLSPSQLQSAFTQLSGEVATGPAQAGTQAMNSFLSLVTNPYAENRPFAPNRPVSPMYVKAVPRAAAWNPDPRLWGVWAAAYGGQTNANGDALGVGSHDRSVSDVGFATGLDYRVTPNTVAGFALSGGATRYGLSEGLGRGRSDMFQAAIYSTTRVDAAYVSAAIAYGFHQFNTDRFVTVAGTDHLASDFAANDIGGRLEGGYRFAIPSMGWQGQSGVTPYAAVQVQSFRTPSYSETALSGASVFALSYNARTITTTRTELGSWLDWSIPVDYDTTLSLRGRAAWAHDDWSSPNITAGFQALPGSIFVVTGAAPATDLALVSAGVEIGFRNGFSVGARFDGEFAENSTKYSGMGRLRYTW</sequence>
<dbReference type="Proteomes" id="UP000183208">
    <property type="component" value="Unassembled WGS sequence"/>
</dbReference>
<accession>A0A1H4SK03</accession>
<name>A0A1H4SK03_9BRAD</name>
<keyword evidence="2" id="KW-0732">Signal</keyword>
<reference evidence="4 5" key="1">
    <citation type="submission" date="2016-10" db="EMBL/GenBank/DDBJ databases">
        <authorList>
            <person name="de Groot N.N."/>
        </authorList>
    </citation>
    <scope>NUCLEOTIDE SEQUENCE [LARGE SCALE GENOMIC DNA]</scope>
    <source>
        <strain evidence="4 5">GAS522</strain>
    </source>
</reference>
<dbReference type="SMART" id="SM00869">
    <property type="entry name" value="Autotransporter"/>
    <property type="match status" value="1"/>
</dbReference>
<dbReference type="InterPro" id="IPR036709">
    <property type="entry name" value="Autotransporte_beta_dom_sf"/>
</dbReference>
<dbReference type="EMBL" id="FNTI01000001">
    <property type="protein sequence ID" value="SEC44181.1"/>
    <property type="molecule type" value="Genomic_DNA"/>
</dbReference>
<dbReference type="InterPro" id="IPR021884">
    <property type="entry name" value="Ice-bd_prot"/>
</dbReference>
<evidence type="ECO:0000313" key="4">
    <source>
        <dbReference type="EMBL" id="SEC44181.1"/>
    </source>
</evidence>
<evidence type="ECO:0000313" key="5">
    <source>
        <dbReference type="Proteomes" id="UP000183208"/>
    </source>
</evidence>
<proteinExistence type="inferred from homology"/>
<feature type="domain" description="Autotransporter" evidence="3">
    <location>
        <begin position="363"/>
        <end position="653"/>
    </location>
</feature>
<dbReference type="Pfam" id="PF11999">
    <property type="entry name" value="Ice_binding"/>
    <property type="match status" value="1"/>
</dbReference>
<gene>
    <name evidence="4" type="ORF">SAMN05444171_1421</name>
</gene>
<dbReference type="AlphaFoldDB" id="A0A1H4SK03"/>
<evidence type="ECO:0000259" key="3">
    <source>
        <dbReference type="PROSITE" id="PS51208"/>
    </source>
</evidence>
<protein>
    <submittedName>
        <fullName evidence="4">Uncharacterized conserved protein, contains a C-terminal beta-barrel porin domain</fullName>
    </submittedName>
</protein>
<dbReference type="SUPFAM" id="SSF103515">
    <property type="entry name" value="Autotransporter"/>
    <property type="match status" value="1"/>
</dbReference>
<dbReference type="InterPro" id="IPR005546">
    <property type="entry name" value="Autotransporte_beta"/>
</dbReference>
<evidence type="ECO:0000256" key="2">
    <source>
        <dbReference type="ARBA" id="ARBA00022729"/>
    </source>
</evidence>
<dbReference type="Gene3D" id="2.40.128.130">
    <property type="entry name" value="Autotransporter beta-domain"/>
    <property type="match status" value="1"/>
</dbReference>
<organism evidence="4 5">
    <name type="scientific">Bradyrhizobium lablabi</name>
    <dbReference type="NCBI Taxonomy" id="722472"/>
    <lineage>
        <taxon>Bacteria</taxon>
        <taxon>Pseudomonadati</taxon>
        <taxon>Pseudomonadota</taxon>
        <taxon>Alphaproteobacteria</taxon>
        <taxon>Hyphomicrobiales</taxon>
        <taxon>Nitrobacteraceae</taxon>
        <taxon>Bradyrhizobium</taxon>
    </lineage>
</organism>
<dbReference type="Pfam" id="PF03797">
    <property type="entry name" value="Autotransporter"/>
    <property type="match status" value="1"/>
</dbReference>